<evidence type="ECO:0000313" key="2">
    <source>
        <dbReference type="Proteomes" id="UP000297026"/>
    </source>
</evidence>
<dbReference type="PANTHER" id="PTHR15420">
    <property type="entry name" value="UBIQUINOL-CYTOCHROME C REDUCTASE COMPLEX 6.4 KD PROTEIN"/>
    <property type="match status" value="1"/>
</dbReference>
<organism evidence="1 2">
    <name type="scientific">Diachasma alloeum</name>
    <dbReference type="NCBI Taxonomy" id="454923"/>
    <lineage>
        <taxon>Eukaryota</taxon>
        <taxon>Metazoa</taxon>
        <taxon>Ecdysozoa</taxon>
        <taxon>Arthropoda</taxon>
        <taxon>Hexapoda</taxon>
        <taxon>Insecta</taxon>
        <taxon>Pterygota</taxon>
        <taxon>Neoptera</taxon>
        <taxon>Endopterygota</taxon>
        <taxon>Hymenoptera</taxon>
        <taxon>Apocrita</taxon>
        <taxon>Ichneumonoidea</taxon>
        <taxon>Braconidae</taxon>
        <taxon>Opiinae</taxon>
        <taxon>Diachasma</taxon>
    </lineage>
</organism>
<dbReference type="GO" id="GO:0005743">
    <property type="term" value="C:mitochondrial inner membrane"/>
    <property type="evidence" value="ECO:0007669"/>
    <property type="project" value="TreeGrafter"/>
</dbReference>
<dbReference type="AlphaFoldDB" id="A0A4E0S3V1"/>
<proteinExistence type="predicted"/>
<dbReference type="Proteomes" id="UP000297026">
    <property type="component" value="Unassembled WGS sequence"/>
</dbReference>
<dbReference type="InterPro" id="IPR015089">
    <property type="entry name" value="UQCR"/>
</dbReference>
<name>A0A4E0S3V1_9HYME</name>
<keyword evidence="2" id="KW-1185">Reference proteome</keyword>
<dbReference type="InterPro" id="IPR029027">
    <property type="entry name" value="Single_a-helix_sf"/>
</dbReference>
<feature type="non-terminal residue" evidence="1">
    <location>
        <position position="37"/>
    </location>
</feature>
<dbReference type="Gene3D" id="1.20.5.220">
    <property type="match status" value="1"/>
</dbReference>
<protein>
    <submittedName>
        <fullName evidence="1">6.4 kDa protein, ubiquinol-cytochrome c reductase</fullName>
    </submittedName>
</protein>
<gene>
    <name evidence="1" type="primary">UCRY</name>
    <name evidence="1" type="ORF">DALL_DALL000342</name>
</gene>
<reference evidence="1" key="1">
    <citation type="submission" date="2019-02" db="EMBL/GenBank/DDBJ databases">
        <title>Genome of the parasitoid wasp Diachasma alloeum, an emerging model for ecological speciation and transitions to asexual reproduction.</title>
        <authorList>
            <person name="Robertson H.M."/>
            <person name="Walden K.K."/>
            <person name="Tvedte E.S."/>
            <person name="Hood G.R."/>
            <person name="Feder J.L."/>
            <person name="Forbes A.A."/>
            <person name="Logsdon J.M."/>
            <person name="Mcelroy K.E."/>
        </authorList>
    </citation>
    <scope>NUCLEOTIDE SEQUENCE [LARGE SCALE GENOMIC DNA]</scope>
    <source>
        <strain evidence="1">Michigan</strain>
    </source>
</reference>
<dbReference type="PANTHER" id="PTHR15420:SF2">
    <property type="entry name" value="CYTOCHROME B-C1 COMPLEX SUBUNIT 10"/>
    <property type="match status" value="1"/>
</dbReference>
<sequence>IPSATLYGGVGSLAFLYFSDWRLIVDLIPIYNGKFKD</sequence>
<dbReference type="GO" id="GO:0006122">
    <property type="term" value="P:mitochondrial electron transport, ubiquinol to cytochrome c"/>
    <property type="evidence" value="ECO:0007669"/>
    <property type="project" value="InterPro"/>
</dbReference>
<evidence type="ECO:0000313" key="1">
    <source>
        <dbReference type="EMBL" id="THK33145.1"/>
    </source>
</evidence>
<dbReference type="EMBL" id="ML158770">
    <property type="protein sequence ID" value="THK33145.1"/>
    <property type="molecule type" value="Genomic_DNA"/>
</dbReference>
<dbReference type="SUPFAM" id="SSF81518">
    <property type="entry name" value="Subunit XI (6.4 kDa protein) of cytochrome bc1 complex (Ubiquinol-cytochrome c reductase)"/>
    <property type="match status" value="1"/>
</dbReference>
<accession>A0A4E0S3V1</accession>
<dbReference type="Pfam" id="PF08997">
    <property type="entry name" value="UCR_6-4kD"/>
    <property type="match status" value="1"/>
</dbReference>
<feature type="non-terminal residue" evidence="1">
    <location>
        <position position="1"/>
    </location>
</feature>